<dbReference type="InterPro" id="IPR013083">
    <property type="entry name" value="Znf_RING/FYVE/PHD"/>
</dbReference>
<dbReference type="Gene3D" id="2.120.10.30">
    <property type="entry name" value="TolB, C-terminal domain"/>
    <property type="match status" value="2"/>
</dbReference>
<dbReference type="Pfam" id="PF00630">
    <property type="entry name" value="Filamin"/>
    <property type="match status" value="1"/>
</dbReference>
<feature type="domain" description="B box-type" evidence="10">
    <location>
        <begin position="150"/>
        <end position="189"/>
    </location>
</feature>
<evidence type="ECO:0000256" key="5">
    <source>
        <dbReference type="ARBA" id="ARBA00022833"/>
    </source>
</evidence>
<dbReference type="InParanoid" id="A0A1V9XSE3"/>
<dbReference type="InterPro" id="IPR017907">
    <property type="entry name" value="Znf_RING_CS"/>
</dbReference>
<keyword evidence="12" id="KW-1185">Reference proteome</keyword>
<dbReference type="Gene3D" id="3.30.40.10">
    <property type="entry name" value="Zinc/RING finger domain, C3HC4 (zinc finger)"/>
    <property type="match status" value="1"/>
</dbReference>
<dbReference type="Gene3D" id="2.60.40.10">
    <property type="entry name" value="Immunoglobulins"/>
    <property type="match status" value="1"/>
</dbReference>
<keyword evidence="5" id="KW-0862">Zinc</keyword>
<dbReference type="AlphaFoldDB" id="A0A1V9XSE3"/>
<dbReference type="FunCoup" id="A0A1V9XSE3">
    <property type="interactions" value="18"/>
</dbReference>
<evidence type="ECO:0000313" key="11">
    <source>
        <dbReference type="EMBL" id="OQR76395.1"/>
    </source>
</evidence>
<keyword evidence="2" id="KW-0479">Metal-binding</keyword>
<dbReference type="Pfam" id="PF01436">
    <property type="entry name" value="NHL"/>
    <property type="match status" value="3"/>
</dbReference>
<dbReference type="SUPFAM" id="SSF57850">
    <property type="entry name" value="RING/U-box"/>
    <property type="match status" value="1"/>
</dbReference>
<dbReference type="PROSITE" id="PS00518">
    <property type="entry name" value="ZF_RING_1"/>
    <property type="match status" value="1"/>
</dbReference>
<dbReference type="PROSITE" id="PS50119">
    <property type="entry name" value="ZF_BBOX"/>
    <property type="match status" value="1"/>
</dbReference>
<dbReference type="CDD" id="cd19796">
    <property type="entry name" value="Bbox2_TRIM71_C-VII"/>
    <property type="match status" value="1"/>
</dbReference>
<evidence type="ECO:0000256" key="2">
    <source>
        <dbReference type="ARBA" id="ARBA00022723"/>
    </source>
</evidence>
<dbReference type="FunFam" id="2.120.10.30:FF:000037">
    <property type="entry name" value="Uncharacterized protein, isoform E"/>
    <property type="match status" value="1"/>
</dbReference>
<dbReference type="InterPro" id="IPR011042">
    <property type="entry name" value="6-blade_b-propeller_TolB-like"/>
</dbReference>
<evidence type="ECO:0000256" key="3">
    <source>
        <dbReference type="ARBA" id="ARBA00022737"/>
    </source>
</evidence>
<dbReference type="STRING" id="418985.A0A1V9XSE3"/>
<sequence>MSLPLQIDLLPPLRQLGGPLYSLRVGTSFLTCSSCFDSNLGGLPKVLPCSHTVCAKCLAESGPFQCPQCSKLDLAGCISLASLRLNDVLPSCQSCDDRNPAKGRCRDCNNELLCENCINAHQRVRLTRDHTILRFAPSPPISAFQEPRQYHPRTCIEHNDSLYIYCDNCEKPLCGKCTTAHKGHNLQYVREAIDNGRNFVERSLKDTDAKLKVLQEGLVNNQAMAKRVEQKTHDVASQIRGAIRRQLSSLEEREKELLSKVESIRLLKGKLLKAQQEQIEQATLELGKHARALRDFLASASELDFVKATKLLPQLSAGATQTVLSAPYEDDRIDFTIADIPLLNNLGYISTASFPMHCKVFGEALKGAVVGQRKPELARCHQMVFRASQSVSERLFLSDHLRSHWHGGGRSASVAFRVGNHPKKKTCSCWCVRNWIFSNTQTATFKVEAYNHLSEKTIVGGEHFIAAITTPQGFTQRVDASDHRDGSYSFSYRPCTEGLHRMVITLRGAPVAQSPYNINVRLGRSYENLPTERPIVVFGGEGDREGKLCRPWGVCVDPQGRIIVADRSNNRIQIFNPDGSFHLSFGSPGSQVGQFDRPAGVTTDSSGRIIVADKDNHRIQIFSGRGEFIAKFGERGSKLGQFNYPWDVAVNADNQILVSDTRNHRVQLFSSEGVFINKYGFEGALWKQFDSPRGVAFDLQGKH</sequence>
<dbReference type="InterPro" id="IPR013783">
    <property type="entry name" value="Ig-like_fold"/>
</dbReference>
<dbReference type="InterPro" id="IPR047153">
    <property type="entry name" value="TRIM45/56/19-like"/>
</dbReference>
<proteinExistence type="inferred from homology"/>
<evidence type="ECO:0000313" key="12">
    <source>
        <dbReference type="Proteomes" id="UP000192247"/>
    </source>
</evidence>
<dbReference type="OrthoDB" id="342730at2759"/>
<comment type="similarity">
    <text evidence="1">Belongs to the TRIM/RBCC family.</text>
</comment>
<accession>A0A1V9XSE3</accession>
<evidence type="ECO:0000256" key="8">
    <source>
        <dbReference type="PROSITE-ProRule" id="PRU00504"/>
    </source>
</evidence>
<dbReference type="PANTHER" id="PTHR25462:SF296">
    <property type="entry name" value="MEIOTIC P26, ISOFORM F"/>
    <property type="match status" value="1"/>
</dbReference>
<evidence type="ECO:0000256" key="4">
    <source>
        <dbReference type="ARBA" id="ARBA00022771"/>
    </source>
</evidence>
<dbReference type="InterPro" id="IPR001298">
    <property type="entry name" value="Filamin/ABP280_rpt"/>
</dbReference>
<dbReference type="InterPro" id="IPR014756">
    <property type="entry name" value="Ig_E-set"/>
</dbReference>
<dbReference type="GO" id="GO:0008270">
    <property type="term" value="F:zinc ion binding"/>
    <property type="evidence" value="ECO:0007669"/>
    <property type="project" value="UniProtKB-KW"/>
</dbReference>
<dbReference type="SUPFAM" id="SSF81296">
    <property type="entry name" value="E set domains"/>
    <property type="match status" value="1"/>
</dbReference>
<feature type="repeat" description="NHL" evidence="8">
    <location>
        <begin position="582"/>
        <end position="625"/>
    </location>
</feature>
<dbReference type="SMART" id="SM00336">
    <property type="entry name" value="BBOX"/>
    <property type="match status" value="2"/>
</dbReference>
<dbReference type="InterPro" id="IPR017868">
    <property type="entry name" value="Filamin/ABP280_repeat-like"/>
</dbReference>
<dbReference type="SMART" id="SM00557">
    <property type="entry name" value="IG_FLMN"/>
    <property type="match status" value="1"/>
</dbReference>
<dbReference type="Gene3D" id="3.30.160.60">
    <property type="entry name" value="Classic Zinc Finger"/>
    <property type="match status" value="1"/>
</dbReference>
<dbReference type="PROSITE" id="PS50194">
    <property type="entry name" value="FILAMIN_REPEAT"/>
    <property type="match status" value="1"/>
</dbReference>
<dbReference type="InterPro" id="IPR001258">
    <property type="entry name" value="NHL_repeat"/>
</dbReference>
<evidence type="ECO:0000256" key="7">
    <source>
        <dbReference type="PROSITE-ProRule" id="PRU00087"/>
    </source>
</evidence>
<dbReference type="SMART" id="SM00184">
    <property type="entry name" value="RING"/>
    <property type="match status" value="1"/>
</dbReference>
<feature type="domain" description="RING-type" evidence="9">
    <location>
        <begin position="32"/>
        <end position="70"/>
    </location>
</feature>
<feature type="repeat" description="Filamin" evidence="7">
    <location>
        <begin position="441"/>
        <end position="520"/>
    </location>
</feature>
<dbReference type="SUPFAM" id="SSF101898">
    <property type="entry name" value="NHL repeat"/>
    <property type="match status" value="1"/>
</dbReference>
<dbReference type="Proteomes" id="UP000192247">
    <property type="component" value="Unassembled WGS sequence"/>
</dbReference>
<dbReference type="Pfam" id="PF00643">
    <property type="entry name" value="zf-B_box"/>
    <property type="match status" value="1"/>
</dbReference>
<dbReference type="InterPro" id="IPR001841">
    <property type="entry name" value="Znf_RING"/>
</dbReference>
<feature type="repeat" description="NHL" evidence="8">
    <location>
        <begin position="629"/>
        <end position="672"/>
    </location>
</feature>
<feature type="repeat" description="NHL" evidence="8">
    <location>
        <begin position="537"/>
        <end position="578"/>
    </location>
</feature>
<keyword evidence="3" id="KW-0677">Repeat</keyword>
<name>A0A1V9XSE3_9ACAR</name>
<dbReference type="PROSITE" id="PS50089">
    <property type="entry name" value="ZF_RING_2"/>
    <property type="match status" value="1"/>
</dbReference>
<dbReference type="EMBL" id="MNPL01004869">
    <property type="protein sequence ID" value="OQR76395.1"/>
    <property type="molecule type" value="Genomic_DNA"/>
</dbReference>
<evidence type="ECO:0000259" key="10">
    <source>
        <dbReference type="PROSITE" id="PS50119"/>
    </source>
</evidence>
<dbReference type="SUPFAM" id="SSF57845">
    <property type="entry name" value="B-box zinc-binding domain"/>
    <property type="match status" value="2"/>
</dbReference>
<reference evidence="11 12" key="1">
    <citation type="journal article" date="2017" name="Gigascience">
        <title>Draft genome of the honey bee ectoparasitic mite, Tropilaelaps mercedesae, is shaped by the parasitic life history.</title>
        <authorList>
            <person name="Dong X."/>
            <person name="Armstrong S.D."/>
            <person name="Xia D."/>
            <person name="Makepeace B.L."/>
            <person name="Darby A.C."/>
            <person name="Kadowaki T."/>
        </authorList>
    </citation>
    <scope>NUCLEOTIDE SEQUENCE [LARGE SCALE GENOMIC DNA]</scope>
    <source>
        <strain evidence="11">Wuxi-XJTLU</strain>
    </source>
</reference>
<dbReference type="Pfam" id="PF22586">
    <property type="entry name" value="ANCHR-like_BBOX"/>
    <property type="match status" value="1"/>
</dbReference>
<gene>
    <name evidence="11" type="ORF">BIW11_00597</name>
</gene>
<dbReference type="PANTHER" id="PTHR25462">
    <property type="entry name" value="BONUS, ISOFORM C-RELATED"/>
    <property type="match status" value="1"/>
</dbReference>
<organism evidence="11 12">
    <name type="scientific">Tropilaelaps mercedesae</name>
    <dbReference type="NCBI Taxonomy" id="418985"/>
    <lineage>
        <taxon>Eukaryota</taxon>
        <taxon>Metazoa</taxon>
        <taxon>Ecdysozoa</taxon>
        <taxon>Arthropoda</taxon>
        <taxon>Chelicerata</taxon>
        <taxon>Arachnida</taxon>
        <taxon>Acari</taxon>
        <taxon>Parasitiformes</taxon>
        <taxon>Mesostigmata</taxon>
        <taxon>Gamasina</taxon>
        <taxon>Dermanyssoidea</taxon>
        <taxon>Laelapidae</taxon>
        <taxon>Tropilaelaps</taxon>
    </lineage>
</organism>
<protein>
    <submittedName>
        <fullName evidence="11">Tripartite motif-containing protein 71-like</fullName>
    </submittedName>
</protein>
<evidence type="ECO:0000256" key="6">
    <source>
        <dbReference type="PROSITE-ProRule" id="PRU00024"/>
    </source>
</evidence>
<comment type="caution">
    <text evidence="11">The sequence shown here is derived from an EMBL/GenBank/DDBJ whole genome shotgun (WGS) entry which is preliminary data.</text>
</comment>
<evidence type="ECO:0000259" key="9">
    <source>
        <dbReference type="PROSITE" id="PS50089"/>
    </source>
</evidence>
<evidence type="ECO:0000256" key="1">
    <source>
        <dbReference type="ARBA" id="ARBA00008518"/>
    </source>
</evidence>
<dbReference type="PROSITE" id="PS51125">
    <property type="entry name" value="NHL"/>
    <property type="match status" value="3"/>
</dbReference>
<dbReference type="InterPro" id="IPR000315">
    <property type="entry name" value="Znf_B-box"/>
</dbReference>
<keyword evidence="4 6" id="KW-0863">Zinc-finger</keyword>